<comment type="catalytic activity">
    <reaction evidence="17">
        <text>L-threonyl-[protein] + ATP = O-phospho-L-threonyl-[protein] + ADP + H(+)</text>
        <dbReference type="Rhea" id="RHEA:46608"/>
        <dbReference type="Rhea" id="RHEA-COMP:11060"/>
        <dbReference type="Rhea" id="RHEA-COMP:11605"/>
        <dbReference type="ChEBI" id="CHEBI:15378"/>
        <dbReference type="ChEBI" id="CHEBI:30013"/>
        <dbReference type="ChEBI" id="CHEBI:30616"/>
        <dbReference type="ChEBI" id="CHEBI:61977"/>
        <dbReference type="ChEBI" id="CHEBI:456216"/>
        <dbReference type="EC" id="2.7.11.1"/>
    </reaction>
</comment>
<evidence type="ECO:0000256" key="2">
    <source>
        <dbReference type="ARBA" id="ARBA00009592"/>
    </source>
</evidence>
<dbReference type="PANTHER" id="PTHR27008:SF590">
    <property type="entry name" value="PROTEIN KINASE DOMAIN-CONTAINING PROTEIN"/>
    <property type="match status" value="1"/>
</dbReference>
<organism evidence="22 23">
    <name type="scientific">Eucalyptus globulus</name>
    <name type="common">Tasmanian blue gum</name>
    <dbReference type="NCBI Taxonomy" id="34317"/>
    <lineage>
        <taxon>Eukaryota</taxon>
        <taxon>Viridiplantae</taxon>
        <taxon>Streptophyta</taxon>
        <taxon>Embryophyta</taxon>
        <taxon>Tracheophyta</taxon>
        <taxon>Spermatophyta</taxon>
        <taxon>Magnoliopsida</taxon>
        <taxon>eudicotyledons</taxon>
        <taxon>Gunneridae</taxon>
        <taxon>Pentapetalae</taxon>
        <taxon>rosids</taxon>
        <taxon>malvids</taxon>
        <taxon>Myrtales</taxon>
        <taxon>Myrtaceae</taxon>
        <taxon>Myrtoideae</taxon>
        <taxon>Eucalypteae</taxon>
        <taxon>Eucalyptus</taxon>
    </lineage>
</organism>
<protein>
    <recommendedName>
        <fullName evidence="3">non-specific serine/threonine protein kinase</fullName>
        <ecNumber evidence="3">2.7.11.1</ecNumber>
    </recommendedName>
</protein>
<evidence type="ECO:0000256" key="20">
    <source>
        <dbReference type="SAM" id="SignalP"/>
    </source>
</evidence>
<evidence type="ECO:0000256" key="14">
    <source>
        <dbReference type="ARBA" id="ARBA00023136"/>
    </source>
</evidence>
<dbReference type="PROSITE" id="PS51450">
    <property type="entry name" value="LRR"/>
    <property type="match status" value="1"/>
</dbReference>
<evidence type="ECO:0000256" key="17">
    <source>
        <dbReference type="ARBA" id="ARBA00047899"/>
    </source>
</evidence>
<keyword evidence="9 20" id="KW-0732">Signal</keyword>
<evidence type="ECO:0000256" key="9">
    <source>
        <dbReference type="ARBA" id="ARBA00022729"/>
    </source>
</evidence>
<evidence type="ECO:0000313" key="22">
    <source>
        <dbReference type="EMBL" id="KAL3746773.1"/>
    </source>
</evidence>
<evidence type="ECO:0000256" key="8">
    <source>
        <dbReference type="ARBA" id="ARBA00022692"/>
    </source>
</evidence>
<dbReference type="SMART" id="SM00369">
    <property type="entry name" value="LRR_TYP"/>
    <property type="match status" value="10"/>
</dbReference>
<feature type="domain" description="Protein kinase" evidence="21">
    <location>
        <begin position="699"/>
        <end position="964"/>
    </location>
</feature>
<comment type="caution">
    <text evidence="22">The sequence shown here is derived from an EMBL/GenBank/DDBJ whole genome shotgun (WGS) entry which is preliminary data.</text>
</comment>
<dbReference type="FunFam" id="3.80.10.10:FF:000726">
    <property type="entry name" value="Probably inactive leucine-rich repeat receptor-like protein kinase"/>
    <property type="match status" value="1"/>
</dbReference>
<evidence type="ECO:0000256" key="10">
    <source>
        <dbReference type="ARBA" id="ARBA00022737"/>
    </source>
</evidence>
<feature type="chain" id="PRO_5044855524" description="non-specific serine/threonine protein kinase" evidence="20">
    <location>
        <begin position="27"/>
        <end position="979"/>
    </location>
</feature>
<dbReference type="Gene3D" id="1.10.510.10">
    <property type="entry name" value="Transferase(Phosphotransferase) domain 1"/>
    <property type="match status" value="1"/>
</dbReference>
<evidence type="ECO:0000256" key="4">
    <source>
        <dbReference type="ARBA" id="ARBA00022475"/>
    </source>
</evidence>
<dbReference type="SUPFAM" id="SSF56112">
    <property type="entry name" value="Protein kinase-like (PK-like)"/>
    <property type="match status" value="1"/>
</dbReference>
<dbReference type="InterPro" id="IPR000719">
    <property type="entry name" value="Prot_kinase_dom"/>
</dbReference>
<evidence type="ECO:0000256" key="3">
    <source>
        <dbReference type="ARBA" id="ARBA00012513"/>
    </source>
</evidence>
<comment type="catalytic activity">
    <reaction evidence="18">
        <text>L-seryl-[protein] + ATP = O-phospho-L-seryl-[protein] + ADP + H(+)</text>
        <dbReference type="Rhea" id="RHEA:17989"/>
        <dbReference type="Rhea" id="RHEA-COMP:9863"/>
        <dbReference type="Rhea" id="RHEA-COMP:11604"/>
        <dbReference type="ChEBI" id="CHEBI:15378"/>
        <dbReference type="ChEBI" id="CHEBI:29999"/>
        <dbReference type="ChEBI" id="CHEBI:30616"/>
        <dbReference type="ChEBI" id="CHEBI:83421"/>
        <dbReference type="ChEBI" id="CHEBI:456216"/>
        <dbReference type="EC" id="2.7.11.1"/>
    </reaction>
</comment>
<keyword evidence="15" id="KW-0675">Receptor</keyword>
<keyword evidence="12" id="KW-0067">ATP-binding</keyword>
<dbReference type="Pfam" id="PF00560">
    <property type="entry name" value="LRR_1"/>
    <property type="match status" value="7"/>
</dbReference>
<proteinExistence type="inferred from homology"/>
<evidence type="ECO:0000256" key="1">
    <source>
        <dbReference type="ARBA" id="ARBA00004251"/>
    </source>
</evidence>
<evidence type="ECO:0000256" key="12">
    <source>
        <dbReference type="ARBA" id="ARBA00022840"/>
    </source>
</evidence>
<dbReference type="Gene3D" id="3.80.10.10">
    <property type="entry name" value="Ribonuclease Inhibitor"/>
    <property type="match status" value="4"/>
</dbReference>
<dbReference type="FunFam" id="3.80.10.10:FF:000416">
    <property type="entry name" value="Probable leucine-rich repeat receptor-like protein kinase At5g63930"/>
    <property type="match status" value="1"/>
</dbReference>
<dbReference type="GO" id="GO:0004674">
    <property type="term" value="F:protein serine/threonine kinase activity"/>
    <property type="evidence" value="ECO:0007669"/>
    <property type="project" value="UniProtKB-EC"/>
</dbReference>
<feature type="signal peptide" evidence="20">
    <location>
        <begin position="1"/>
        <end position="26"/>
    </location>
</feature>
<keyword evidence="11" id="KW-0547">Nucleotide-binding</keyword>
<dbReference type="Pfam" id="PF07714">
    <property type="entry name" value="PK_Tyr_Ser-Thr"/>
    <property type="match status" value="1"/>
</dbReference>
<dbReference type="InterPro" id="IPR001611">
    <property type="entry name" value="Leu-rich_rpt"/>
</dbReference>
<dbReference type="GO" id="GO:0005886">
    <property type="term" value="C:plasma membrane"/>
    <property type="evidence" value="ECO:0007669"/>
    <property type="project" value="UniProtKB-SubCell"/>
</dbReference>
<evidence type="ECO:0000313" key="23">
    <source>
        <dbReference type="Proteomes" id="UP001634007"/>
    </source>
</evidence>
<dbReference type="FunFam" id="3.80.10.10:FF:000275">
    <property type="entry name" value="Leucine-rich repeat receptor-like protein kinase"/>
    <property type="match status" value="1"/>
</dbReference>
<keyword evidence="14 19" id="KW-0472">Membrane</keyword>
<keyword evidence="7" id="KW-0808">Transferase</keyword>
<dbReference type="EC" id="2.7.11.1" evidence="3"/>
<dbReference type="PRINTS" id="PR00019">
    <property type="entry name" value="LEURICHRPT"/>
</dbReference>
<evidence type="ECO:0000256" key="19">
    <source>
        <dbReference type="SAM" id="Phobius"/>
    </source>
</evidence>
<evidence type="ECO:0000256" key="13">
    <source>
        <dbReference type="ARBA" id="ARBA00022989"/>
    </source>
</evidence>
<keyword evidence="6" id="KW-0433">Leucine-rich repeat</keyword>
<keyword evidence="13 19" id="KW-1133">Transmembrane helix</keyword>
<evidence type="ECO:0000256" key="18">
    <source>
        <dbReference type="ARBA" id="ARBA00048679"/>
    </source>
</evidence>
<evidence type="ECO:0000256" key="15">
    <source>
        <dbReference type="ARBA" id="ARBA00023170"/>
    </source>
</evidence>
<keyword evidence="23" id="KW-1185">Reference proteome</keyword>
<dbReference type="Pfam" id="PF08263">
    <property type="entry name" value="LRRNT_2"/>
    <property type="match status" value="1"/>
</dbReference>
<keyword evidence="10" id="KW-0677">Repeat</keyword>
<feature type="transmembrane region" description="Helical" evidence="19">
    <location>
        <begin position="636"/>
        <end position="659"/>
    </location>
</feature>
<evidence type="ECO:0000256" key="6">
    <source>
        <dbReference type="ARBA" id="ARBA00022614"/>
    </source>
</evidence>
<evidence type="ECO:0000259" key="21">
    <source>
        <dbReference type="PROSITE" id="PS50011"/>
    </source>
</evidence>
<dbReference type="PANTHER" id="PTHR27008">
    <property type="entry name" value="OS04G0122200 PROTEIN"/>
    <property type="match status" value="1"/>
</dbReference>
<dbReference type="EMBL" id="JBJKBG010000003">
    <property type="protein sequence ID" value="KAL3746773.1"/>
    <property type="molecule type" value="Genomic_DNA"/>
</dbReference>
<keyword evidence="5" id="KW-0597">Phosphoprotein</keyword>
<dbReference type="Pfam" id="PF13855">
    <property type="entry name" value="LRR_8"/>
    <property type="match status" value="4"/>
</dbReference>
<keyword evidence="8 19" id="KW-0812">Transmembrane</keyword>
<evidence type="ECO:0000256" key="7">
    <source>
        <dbReference type="ARBA" id="ARBA00022679"/>
    </source>
</evidence>
<dbReference type="AlphaFoldDB" id="A0ABD3L5A5"/>
<evidence type="ECO:0000256" key="11">
    <source>
        <dbReference type="ARBA" id="ARBA00022741"/>
    </source>
</evidence>
<keyword evidence="4" id="KW-1003">Cell membrane</keyword>
<dbReference type="SUPFAM" id="SSF52058">
    <property type="entry name" value="L domain-like"/>
    <property type="match status" value="2"/>
</dbReference>
<dbReference type="InterPro" id="IPR011009">
    <property type="entry name" value="Kinase-like_dom_sf"/>
</dbReference>
<dbReference type="InterPro" id="IPR013210">
    <property type="entry name" value="LRR_N_plant-typ"/>
</dbReference>
<dbReference type="InterPro" id="IPR051809">
    <property type="entry name" value="Plant_receptor-like_S/T_kinase"/>
</dbReference>
<dbReference type="InterPro" id="IPR003591">
    <property type="entry name" value="Leu-rich_rpt_typical-subtyp"/>
</dbReference>
<dbReference type="PROSITE" id="PS50011">
    <property type="entry name" value="PROTEIN_KINASE_DOM"/>
    <property type="match status" value="1"/>
</dbReference>
<dbReference type="Gene3D" id="3.30.200.20">
    <property type="entry name" value="Phosphorylase Kinase, domain 1"/>
    <property type="match status" value="1"/>
</dbReference>
<accession>A0ABD3L5A5</accession>
<dbReference type="GO" id="GO:0005524">
    <property type="term" value="F:ATP binding"/>
    <property type="evidence" value="ECO:0007669"/>
    <property type="project" value="UniProtKB-KW"/>
</dbReference>
<dbReference type="InterPro" id="IPR001245">
    <property type="entry name" value="Ser-Thr/Tyr_kinase_cat_dom"/>
</dbReference>
<evidence type="ECO:0000256" key="5">
    <source>
        <dbReference type="ARBA" id="ARBA00022553"/>
    </source>
</evidence>
<comment type="similarity">
    <text evidence="2">Belongs to the RLP family.</text>
</comment>
<sequence>MAKNRAISMLPILSLVLFLISHASEGSDEYDDQGLLLSFRASIDDPLRSLSNWINSSASPYSSTSFCKWSGVTCDNSLSHVAKVKLSGKNMSGKIEGSIFQMGHIQEIDFSNNKLSGEIPHNVFSCHSLRHLNLSNNNLTGPIPSGLIAHLETLDLSNNMLSGKIPEDIGLLFSLKVLDLGGNVLTGRIPVGISNISFLEVLTLASNQLVGEIPRELGQLKNLKWLYLGYNNLSGQIPSEIGDLSSLNHLDLVTNNLTGPIPSSLGNLSDLVYLFLYRNRLAGPIPRSMFGLQKLISLDLSQNSLSGDIPELIIHMHSLQILHLFSNNFTGKIPNALSSLPKLQVLQLWSNDLSGPIPEGLGKQNNLSVLDLSTNSLTGKIPDSICGSGNLFKLILFSNSLEGEIPKSLSSCKSLQRVRLQNNCLNGELPPGFTRLPLVYFLDVSSNNLSGKIGEQRWDMPSLQMLNLARNGFSGNLPEDFGSETLENLDLSENGFSGTIPRSYGTISELMQLKLNNNKLFGNIPEELSSCKKLVTLDLSSNQLSGPIPASISNMPVLGDLDLSENGLSGKIPSNLGNVQSLVQVNISHNRLHGSLPPTGAFLAINPSAVVGNDLCSSDVATGLPPCKGAKGSAQWFLVVCSLAALMAAALSAFAFVAIRRRRQLETKRVESKDGAWEMHCFDPELSRSITLDDVLNSAKEENIISRGKEGISYQGRSITKDMKFFMKEINDINMLDSPNVKMQVLELGKLKHPNIVKLMGLCISHKNGFFIYEHVDGKSLSEALRGLSWERRGKIAIGVAKALRFLHRDCSPYIVGGDLRTEKIMVDKKDEARMRLSFPGMLCTDKYKCFVSSVHVAPETGETKEITEKSDIYAFGLILIEMLTGKSPADAEFGVHESIVEWARYCYSDCHLDTWTDTMIKGTTLHRPNEMVETMNLALQCTASDPSARPCASDVYRTLASVLGKRSCVSALKFSSLA</sequence>
<keyword evidence="16" id="KW-0325">Glycoprotein</keyword>
<gene>
    <name evidence="22" type="ORF">ACJRO7_015673</name>
</gene>
<comment type="subcellular location">
    <subcellularLocation>
        <location evidence="1">Cell membrane</location>
        <topology evidence="1">Single-pass type I membrane protein</topology>
    </subcellularLocation>
</comment>
<evidence type="ECO:0000256" key="16">
    <source>
        <dbReference type="ARBA" id="ARBA00023180"/>
    </source>
</evidence>
<dbReference type="InterPro" id="IPR032675">
    <property type="entry name" value="LRR_dom_sf"/>
</dbReference>
<dbReference type="Proteomes" id="UP001634007">
    <property type="component" value="Unassembled WGS sequence"/>
</dbReference>
<name>A0ABD3L5A5_EUCGL</name>
<reference evidence="22 23" key="1">
    <citation type="submission" date="2024-11" db="EMBL/GenBank/DDBJ databases">
        <title>Chromosome-level genome assembly of Eucalyptus globulus Labill. provides insights into its genome evolution.</title>
        <authorList>
            <person name="Li X."/>
        </authorList>
    </citation>
    <scope>NUCLEOTIDE SEQUENCE [LARGE SCALE GENOMIC DNA]</scope>
    <source>
        <strain evidence="22">CL2024</strain>
        <tissue evidence="22">Fresh tender leaves</tissue>
    </source>
</reference>